<dbReference type="AlphaFoldDB" id="A0A414FZQ4"/>
<evidence type="ECO:0000256" key="15">
    <source>
        <dbReference type="PIRSR" id="PIRSR600829-1"/>
    </source>
</evidence>
<evidence type="ECO:0000256" key="1">
    <source>
        <dbReference type="ARBA" id="ARBA00004651"/>
    </source>
</evidence>
<feature type="binding site" evidence="18">
    <location>
        <position position="30"/>
    </location>
    <ligand>
        <name>a divalent metal cation</name>
        <dbReference type="ChEBI" id="CHEBI:60240"/>
    </ligand>
</feature>
<feature type="binding site" evidence="17">
    <location>
        <begin position="96"/>
        <end position="97"/>
    </location>
    <ligand>
        <name>ATP</name>
        <dbReference type="ChEBI" id="CHEBI:30616"/>
    </ligand>
</feature>
<dbReference type="RefSeq" id="WP_118271243.1">
    <property type="nucleotide sequence ID" value="NZ_CAUFFO010000004.1"/>
</dbReference>
<evidence type="ECO:0000256" key="4">
    <source>
        <dbReference type="ARBA" id="ARBA00022516"/>
    </source>
</evidence>
<evidence type="ECO:0000256" key="13">
    <source>
        <dbReference type="ARBA" id="ARBA00023209"/>
    </source>
</evidence>
<organism evidence="20 21">
    <name type="scientific">Collinsella intestinalis</name>
    <dbReference type="NCBI Taxonomy" id="147207"/>
    <lineage>
        <taxon>Bacteria</taxon>
        <taxon>Bacillati</taxon>
        <taxon>Actinomycetota</taxon>
        <taxon>Coriobacteriia</taxon>
        <taxon>Coriobacteriales</taxon>
        <taxon>Coriobacteriaceae</taxon>
        <taxon>Collinsella</taxon>
    </lineage>
</organism>
<keyword evidence="13" id="KW-0594">Phospholipid biosynthesis</keyword>
<feature type="binding site" evidence="17">
    <location>
        <begin position="87"/>
        <end position="89"/>
    </location>
    <ligand>
        <name>ATP</name>
        <dbReference type="ChEBI" id="CHEBI:30616"/>
    </ligand>
</feature>
<comment type="caution">
    <text evidence="20">The sequence shown here is derived from an EMBL/GenBank/DDBJ whole genome shotgun (WGS) entry which is preliminary data.</text>
</comment>
<keyword evidence="14" id="KW-1208">Phospholipid metabolism</keyword>
<dbReference type="Pfam" id="PF01219">
    <property type="entry name" value="DAGK_prokar"/>
    <property type="match status" value="1"/>
</dbReference>
<keyword evidence="3" id="KW-1003">Cell membrane</keyword>
<dbReference type="GO" id="GO:0008654">
    <property type="term" value="P:phospholipid biosynthetic process"/>
    <property type="evidence" value="ECO:0007669"/>
    <property type="project" value="UniProtKB-KW"/>
</dbReference>
<keyword evidence="12 19" id="KW-0472">Membrane</keyword>
<dbReference type="EMBL" id="QSJI01000001">
    <property type="protein sequence ID" value="RHD57440.1"/>
    <property type="molecule type" value="Genomic_DNA"/>
</dbReference>
<evidence type="ECO:0000256" key="2">
    <source>
        <dbReference type="ARBA" id="ARBA00005967"/>
    </source>
</evidence>
<keyword evidence="11" id="KW-0443">Lipid metabolism</keyword>
<dbReference type="PANTHER" id="PTHR34299">
    <property type="entry name" value="DIACYLGLYCEROL KINASE"/>
    <property type="match status" value="1"/>
</dbReference>
<keyword evidence="4" id="KW-0444">Lipid biosynthesis</keyword>
<evidence type="ECO:0000313" key="20">
    <source>
        <dbReference type="EMBL" id="RHD57440.1"/>
    </source>
</evidence>
<dbReference type="GO" id="GO:0016301">
    <property type="term" value="F:kinase activity"/>
    <property type="evidence" value="ECO:0007669"/>
    <property type="project" value="UniProtKB-KW"/>
</dbReference>
<evidence type="ECO:0000256" key="17">
    <source>
        <dbReference type="PIRSR" id="PIRSR600829-3"/>
    </source>
</evidence>
<keyword evidence="8 20" id="KW-0418">Kinase</keyword>
<evidence type="ECO:0000256" key="10">
    <source>
        <dbReference type="ARBA" id="ARBA00022989"/>
    </source>
</evidence>
<dbReference type="GO" id="GO:0005524">
    <property type="term" value="F:ATP binding"/>
    <property type="evidence" value="ECO:0007669"/>
    <property type="project" value="UniProtKB-KW"/>
</dbReference>
<comment type="subcellular location">
    <subcellularLocation>
        <location evidence="1">Cell membrane</location>
        <topology evidence="1">Multi-pass membrane protein</topology>
    </subcellularLocation>
</comment>
<evidence type="ECO:0000256" key="11">
    <source>
        <dbReference type="ARBA" id="ARBA00023098"/>
    </source>
</evidence>
<dbReference type="InterPro" id="IPR000829">
    <property type="entry name" value="DAGK"/>
</dbReference>
<dbReference type="Gene3D" id="1.10.287.3610">
    <property type="match status" value="1"/>
</dbReference>
<dbReference type="PANTHER" id="PTHR34299:SF1">
    <property type="entry name" value="DIACYLGLYCEROL KINASE"/>
    <property type="match status" value="1"/>
</dbReference>
<feature type="binding site" evidence="17">
    <location>
        <position position="18"/>
    </location>
    <ligand>
        <name>ATP</name>
        <dbReference type="ChEBI" id="CHEBI:30616"/>
    </ligand>
</feature>
<evidence type="ECO:0000256" key="16">
    <source>
        <dbReference type="PIRSR" id="PIRSR600829-2"/>
    </source>
</evidence>
<proteinExistence type="inferred from homology"/>
<dbReference type="GO" id="GO:0005886">
    <property type="term" value="C:plasma membrane"/>
    <property type="evidence" value="ECO:0007669"/>
    <property type="project" value="UniProtKB-SubCell"/>
</dbReference>
<gene>
    <name evidence="20" type="ORF">DW787_00930</name>
</gene>
<evidence type="ECO:0000256" key="3">
    <source>
        <dbReference type="ARBA" id="ARBA00022475"/>
    </source>
</evidence>
<dbReference type="GO" id="GO:0046872">
    <property type="term" value="F:metal ion binding"/>
    <property type="evidence" value="ECO:0007669"/>
    <property type="project" value="UniProtKB-KW"/>
</dbReference>
<keyword evidence="18" id="KW-0460">Magnesium</keyword>
<keyword evidence="6 19" id="KW-0812">Transmembrane</keyword>
<evidence type="ECO:0000256" key="7">
    <source>
        <dbReference type="ARBA" id="ARBA00022741"/>
    </source>
</evidence>
<dbReference type="Proteomes" id="UP000286050">
    <property type="component" value="Unassembled WGS sequence"/>
</dbReference>
<evidence type="ECO:0000256" key="12">
    <source>
        <dbReference type="ARBA" id="ARBA00023136"/>
    </source>
</evidence>
<protein>
    <submittedName>
        <fullName evidence="20">Diacylglycerol kinase family protein</fullName>
    </submittedName>
</protein>
<comment type="cofactor">
    <cofactor evidence="18">
        <name>Mg(2+)</name>
        <dbReference type="ChEBI" id="CHEBI:18420"/>
    </cofactor>
    <text evidence="18">Mn(2+), Zn(2+), Cd(2+) and Co(2+) support activity to lesser extents.</text>
</comment>
<feature type="binding site" evidence="17">
    <location>
        <position position="78"/>
    </location>
    <ligand>
        <name>ATP</name>
        <dbReference type="ChEBI" id="CHEBI:30616"/>
    </ligand>
</feature>
<evidence type="ECO:0000256" key="5">
    <source>
        <dbReference type="ARBA" id="ARBA00022679"/>
    </source>
</evidence>
<feature type="binding site" evidence="17">
    <location>
        <position position="30"/>
    </location>
    <ligand>
        <name>ATP</name>
        <dbReference type="ChEBI" id="CHEBI:30616"/>
    </ligand>
</feature>
<evidence type="ECO:0000256" key="18">
    <source>
        <dbReference type="PIRSR" id="PIRSR600829-4"/>
    </source>
</evidence>
<evidence type="ECO:0000256" key="8">
    <source>
        <dbReference type="ARBA" id="ARBA00022777"/>
    </source>
</evidence>
<name>A0A414FZQ4_9ACTN</name>
<sequence length="129" mass="13777">MIPGSNKDHPSFIRSFGYAIEGFVTAVKTERNIKVMLAAGVLTVIMGLVAKLQLISWALIAICIGLVIFAELCNTAMEAIVDLATQELHPLAKRAKDIAAASVYVLSITAAIVGILVFAHDFGLIGSWH</sequence>
<feature type="binding site" evidence="16">
    <location>
        <position position="71"/>
    </location>
    <ligand>
        <name>substrate</name>
    </ligand>
</feature>
<dbReference type="InterPro" id="IPR033717">
    <property type="entry name" value="UDPK"/>
</dbReference>
<feature type="transmembrane region" description="Helical" evidence="19">
    <location>
        <begin position="98"/>
        <end position="119"/>
    </location>
</feature>
<keyword evidence="10 19" id="KW-1133">Transmembrane helix</keyword>
<keyword evidence="9 17" id="KW-0067">ATP-binding</keyword>
<comment type="similarity">
    <text evidence="2">Belongs to the bacterial diacylglycerol kinase family.</text>
</comment>
<feature type="transmembrane region" description="Helical" evidence="19">
    <location>
        <begin position="33"/>
        <end position="50"/>
    </location>
</feature>
<evidence type="ECO:0000256" key="19">
    <source>
        <dbReference type="SAM" id="Phobius"/>
    </source>
</evidence>
<feature type="active site" description="Proton acceptor" evidence="15">
    <location>
        <position position="71"/>
    </location>
</feature>
<evidence type="ECO:0000256" key="14">
    <source>
        <dbReference type="ARBA" id="ARBA00023264"/>
    </source>
</evidence>
<dbReference type="InterPro" id="IPR036945">
    <property type="entry name" value="DAGK_sf"/>
</dbReference>
<evidence type="ECO:0000313" key="21">
    <source>
        <dbReference type="Proteomes" id="UP000286050"/>
    </source>
</evidence>
<accession>A0A414FZQ4</accession>
<evidence type="ECO:0000256" key="9">
    <source>
        <dbReference type="ARBA" id="ARBA00022840"/>
    </source>
</evidence>
<feature type="binding site" evidence="18">
    <location>
        <position position="78"/>
    </location>
    <ligand>
        <name>a divalent metal cation</name>
        <dbReference type="ChEBI" id="CHEBI:60240"/>
    </ligand>
</feature>
<evidence type="ECO:0000256" key="6">
    <source>
        <dbReference type="ARBA" id="ARBA00022692"/>
    </source>
</evidence>
<reference evidence="20 21" key="1">
    <citation type="submission" date="2018-08" db="EMBL/GenBank/DDBJ databases">
        <title>A genome reference for cultivated species of the human gut microbiota.</title>
        <authorList>
            <person name="Zou Y."/>
            <person name="Xue W."/>
            <person name="Luo G."/>
        </authorList>
    </citation>
    <scope>NUCLEOTIDE SEQUENCE [LARGE SCALE GENOMIC DNA]</scope>
    <source>
        <strain evidence="20 21">AM30-5LB</strain>
    </source>
</reference>
<keyword evidence="7 17" id="KW-0547">Nucleotide-binding</keyword>
<keyword evidence="5" id="KW-0808">Transferase</keyword>
<keyword evidence="18" id="KW-0479">Metal-binding</keyword>
<dbReference type="CDD" id="cd14265">
    <property type="entry name" value="UDPK_IM_like"/>
    <property type="match status" value="1"/>
</dbReference>
<feature type="transmembrane region" description="Helical" evidence="19">
    <location>
        <begin position="56"/>
        <end position="77"/>
    </location>
</feature>